<dbReference type="GO" id="GO:0008379">
    <property type="term" value="F:thioredoxin peroxidase activity"/>
    <property type="evidence" value="ECO:0007669"/>
    <property type="project" value="TreeGrafter"/>
</dbReference>
<dbReference type="GO" id="GO:0033554">
    <property type="term" value="P:cellular response to stress"/>
    <property type="evidence" value="ECO:0007669"/>
    <property type="project" value="TreeGrafter"/>
</dbReference>
<accession>A0A1M4XTY8</accession>
<dbReference type="OrthoDB" id="9812811at2"/>
<feature type="active site" description="Cysteine sulfenic acid (-SOH) intermediate; for peroxidase activity" evidence="9">
    <location>
        <position position="45"/>
    </location>
</feature>
<sequence length="213" mass="23908">MLLGIGSLAPDFEAVTTEGEICFHRWLGDSWGLLFSHPEDYTPVCTTELGVVAQLEMEFSKRDVKAIALSVDSLDSHLGWKEDIENSMNVSVRFPIIADEDGTIAKLYGMIHEGVSSKHTVRSVFIIGPHKDIQLQLTYPMAIGRNFDEILRAVDALQLHAEHQVLTPANWKPKEDILMDPKITSNTVHSTYPKYKIQGVPYLKFSEDPSVEK</sequence>
<evidence type="ECO:0000256" key="1">
    <source>
        <dbReference type="ARBA" id="ARBA00009796"/>
    </source>
</evidence>
<dbReference type="InterPro" id="IPR045020">
    <property type="entry name" value="PRX_1cys"/>
</dbReference>
<reference evidence="12" key="1">
    <citation type="submission" date="2016-11" db="EMBL/GenBank/DDBJ databases">
        <authorList>
            <person name="Varghese N."/>
            <person name="Submissions S."/>
        </authorList>
    </citation>
    <scope>NUCLEOTIDE SEQUENCE [LARGE SCALE GENOMIC DNA]</scope>
    <source>
        <strain evidence="12">DSM 17539</strain>
    </source>
</reference>
<dbReference type="InterPro" id="IPR036249">
    <property type="entry name" value="Thioredoxin-like_sf"/>
</dbReference>
<dbReference type="InterPro" id="IPR013766">
    <property type="entry name" value="Thioredoxin_domain"/>
</dbReference>
<feature type="domain" description="Thioredoxin" evidence="10">
    <location>
        <begin position="3"/>
        <end position="159"/>
    </location>
</feature>
<dbReference type="PANTHER" id="PTHR10681">
    <property type="entry name" value="THIOREDOXIN PEROXIDASE"/>
    <property type="match status" value="1"/>
</dbReference>
<dbReference type="GO" id="GO:0042744">
    <property type="term" value="P:hydrogen peroxide catabolic process"/>
    <property type="evidence" value="ECO:0007669"/>
    <property type="project" value="TreeGrafter"/>
</dbReference>
<protein>
    <recommendedName>
        <fullName evidence="7">Thioredoxin peroxidase</fullName>
    </recommendedName>
</protein>
<comment type="function">
    <text evidence="8">Thiol-specific peroxidase that catalyzes the reduction of hydrogen peroxide and organic hydroperoxides to water and alcohols, respectively. Plays a role in cell protection against oxidative stress by detoxifying peroxides.</text>
</comment>
<comment type="similarity">
    <text evidence="6">Belongs to the peroxiredoxin family. Prx6 subfamily.</text>
</comment>
<evidence type="ECO:0000256" key="9">
    <source>
        <dbReference type="PIRSR" id="PIRSR000239-1"/>
    </source>
</evidence>
<dbReference type="GO" id="GO:0006979">
    <property type="term" value="P:response to oxidative stress"/>
    <property type="evidence" value="ECO:0007669"/>
    <property type="project" value="TreeGrafter"/>
</dbReference>
<evidence type="ECO:0000313" key="11">
    <source>
        <dbReference type="EMBL" id="SHE96733.1"/>
    </source>
</evidence>
<dbReference type="InterPro" id="IPR019479">
    <property type="entry name" value="Peroxiredoxin_C"/>
</dbReference>
<dbReference type="InterPro" id="IPR000866">
    <property type="entry name" value="AhpC/TSA"/>
</dbReference>
<evidence type="ECO:0000256" key="4">
    <source>
        <dbReference type="ARBA" id="ARBA00023002"/>
    </source>
</evidence>
<evidence type="ECO:0000256" key="5">
    <source>
        <dbReference type="ARBA" id="ARBA00023284"/>
    </source>
</evidence>
<dbReference type="FunFam" id="3.40.30.10:FF:000011">
    <property type="entry name" value="Peroxiredoxin PRX1"/>
    <property type="match status" value="1"/>
</dbReference>
<dbReference type="RefSeq" id="WP_072861051.1">
    <property type="nucleotide sequence ID" value="NZ_FQUX01000002.1"/>
</dbReference>
<dbReference type="AlphaFoldDB" id="A0A1M4XTY8"/>
<proteinExistence type="inferred from homology"/>
<keyword evidence="12" id="KW-1185">Reference proteome</keyword>
<dbReference type="GO" id="GO:0005829">
    <property type="term" value="C:cytosol"/>
    <property type="evidence" value="ECO:0007669"/>
    <property type="project" value="TreeGrafter"/>
</dbReference>
<evidence type="ECO:0000259" key="10">
    <source>
        <dbReference type="PROSITE" id="PS51352"/>
    </source>
</evidence>
<keyword evidence="5" id="KW-0676">Redox-active center</keyword>
<organism evidence="11 12">
    <name type="scientific">Arenibacter palladensis</name>
    <dbReference type="NCBI Taxonomy" id="237373"/>
    <lineage>
        <taxon>Bacteria</taxon>
        <taxon>Pseudomonadati</taxon>
        <taxon>Bacteroidota</taxon>
        <taxon>Flavobacteriia</taxon>
        <taxon>Flavobacteriales</taxon>
        <taxon>Flavobacteriaceae</taxon>
        <taxon>Arenibacter</taxon>
    </lineage>
</organism>
<keyword evidence="4" id="KW-0560">Oxidoreductase</keyword>
<dbReference type="SUPFAM" id="SSF52833">
    <property type="entry name" value="Thioredoxin-like"/>
    <property type="match status" value="1"/>
</dbReference>
<dbReference type="PROSITE" id="PS51352">
    <property type="entry name" value="THIOREDOXIN_2"/>
    <property type="match status" value="1"/>
</dbReference>
<evidence type="ECO:0000256" key="2">
    <source>
        <dbReference type="ARBA" id="ARBA00022559"/>
    </source>
</evidence>
<keyword evidence="3" id="KW-0049">Antioxidant</keyword>
<dbReference type="Gene3D" id="3.40.30.10">
    <property type="entry name" value="Glutaredoxin"/>
    <property type="match status" value="1"/>
</dbReference>
<name>A0A1M4XTY8_9FLAO</name>
<evidence type="ECO:0000313" key="12">
    <source>
        <dbReference type="Proteomes" id="UP000184406"/>
    </source>
</evidence>
<dbReference type="Proteomes" id="UP000184406">
    <property type="component" value="Unassembled WGS sequence"/>
</dbReference>
<evidence type="ECO:0000256" key="7">
    <source>
        <dbReference type="ARBA" id="ARBA00032824"/>
    </source>
</evidence>
<evidence type="ECO:0000256" key="8">
    <source>
        <dbReference type="ARBA" id="ARBA00037420"/>
    </source>
</evidence>
<evidence type="ECO:0000256" key="3">
    <source>
        <dbReference type="ARBA" id="ARBA00022862"/>
    </source>
</evidence>
<evidence type="ECO:0000256" key="6">
    <source>
        <dbReference type="ARBA" id="ARBA00025719"/>
    </source>
</evidence>
<dbReference type="PIRSF" id="PIRSF000239">
    <property type="entry name" value="AHPC"/>
    <property type="match status" value="1"/>
</dbReference>
<comment type="similarity">
    <text evidence="1">Belongs to the peroxiredoxin family. AhpC/Prx1 subfamily.</text>
</comment>
<dbReference type="EMBL" id="FQUX01000002">
    <property type="protein sequence ID" value="SHE96733.1"/>
    <property type="molecule type" value="Genomic_DNA"/>
</dbReference>
<dbReference type="CDD" id="cd03016">
    <property type="entry name" value="PRX_1cys"/>
    <property type="match status" value="1"/>
</dbReference>
<dbReference type="Pfam" id="PF00578">
    <property type="entry name" value="AhpC-TSA"/>
    <property type="match status" value="1"/>
</dbReference>
<gene>
    <name evidence="11" type="ORF">SAMN03080594_102194</name>
</gene>
<dbReference type="Pfam" id="PF10417">
    <property type="entry name" value="1-cysPrx_C"/>
    <property type="match status" value="1"/>
</dbReference>
<dbReference type="GO" id="GO:0045454">
    <property type="term" value="P:cell redox homeostasis"/>
    <property type="evidence" value="ECO:0007669"/>
    <property type="project" value="TreeGrafter"/>
</dbReference>
<dbReference type="InterPro" id="IPR024706">
    <property type="entry name" value="Peroxiredoxin_AhpC-typ"/>
</dbReference>
<dbReference type="PANTHER" id="PTHR10681:SF128">
    <property type="entry name" value="THIOREDOXIN-DEPENDENT PEROXIDE REDUCTASE, MITOCHONDRIAL"/>
    <property type="match status" value="1"/>
</dbReference>
<dbReference type="InterPro" id="IPR050217">
    <property type="entry name" value="Peroxiredoxin"/>
</dbReference>
<dbReference type="Gene3D" id="3.30.1020.10">
    <property type="entry name" value="Antioxidant, Horf6, Chain A, domain2"/>
    <property type="match status" value="1"/>
</dbReference>
<keyword evidence="2" id="KW-0575">Peroxidase</keyword>